<evidence type="ECO:0000259" key="7">
    <source>
        <dbReference type="PROSITE" id="PS50262"/>
    </source>
</evidence>
<dbReference type="EMBL" id="CAJNOV010005612">
    <property type="protein sequence ID" value="CAF1219208.1"/>
    <property type="molecule type" value="Genomic_DNA"/>
</dbReference>
<name>A0A816CVF3_9BILA</name>
<keyword evidence="3 6" id="KW-1133">Transmembrane helix</keyword>
<evidence type="ECO:0000256" key="4">
    <source>
        <dbReference type="ARBA" id="ARBA00023136"/>
    </source>
</evidence>
<dbReference type="PROSITE" id="PS50262">
    <property type="entry name" value="G_PROTEIN_RECEP_F1_2"/>
    <property type="match status" value="1"/>
</dbReference>
<dbReference type="SUPFAM" id="SSF81321">
    <property type="entry name" value="Family A G protein-coupled receptor-like"/>
    <property type="match status" value="1"/>
</dbReference>
<dbReference type="InterPro" id="IPR052954">
    <property type="entry name" value="GPCR-Ligand_Int"/>
</dbReference>
<evidence type="ECO:0000256" key="5">
    <source>
        <dbReference type="SAM" id="MobiDB-lite"/>
    </source>
</evidence>
<dbReference type="AlphaFoldDB" id="A0A816CVF3"/>
<evidence type="ECO:0000256" key="3">
    <source>
        <dbReference type="ARBA" id="ARBA00022989"/>
    </source>
</evidence>
<dbReference type="Proteomes" id="UP000663855">
    <property type="component" value="Unassembled WGS sequence"/>
</dbReference>
<keyword evidence="4 6" id="KW-0472">Membrane</keyword>
<dbReference type="PANTHER" id="PTHR46641">
    <property type="entry name" value="FMRFAMIDE RECEPTOR-RELATED"/>
    <property type="match status" value="1"/>
</dbReference>
<feature type="transmembrane region" description="Helical" evidence="6">
    <location>
        <begin position="140"/>
        <end position="157"/>
    </location>
</feature>
<protein>
    <recommendedName>
        <fullName evidence="7">G-protein coupled receptors family 1 profile domain-containing protein</fullName>
    </recommendedName>
</protein>
<dbReference type="GO" id="GO:0016020">
    <property type="term" value="C:membrane"/>
    <property type="evidence" value="ECO:0007669"/>
    <property type="project" value="UniProtKB-SubCell"/>
</dbReference>
<dbReference type="Proteomes" id="UP000681967">
    <property type="component" value="Unassembled WGS sequence"/>
</dbReference>
<accession>A0A816CVF3</accession>
<evidence type="ECO:0000313" key="10">
    <source>
        <dbReference type="EMBL" id="CAF2113875.1"/>
    </source>
</evidence>
<feature type="transmembrane region" description="Helical" evidence="6">
    <location>
        <begin position="24"/>
        <end position="44"/>
    </location>
</feature>
<reference evidence="9" key="1">
    <citation type="submission" date="2021-02" db="EMBL/GenBank/DDBJ databases">
        <authorList>
            <person name="Nowell W R."/>
        </authorList>
    </citation>
    <scope>NUCLEOTIDE SEQUENCE</scope>
</reference>
<sequence length="347" mass="38939">MVKSSYNESLIELLHTITIQLDRYAANFIFLFGVVGNVLNIFVLSQRTFRSNSCAWIFLASSFVNLISIVSGLITVMIGGWTTNPANTIGWICKLRAHIVFSTRTIAPWLIVLATIDRWLLSSINAIRRRKSTLKNAQRWTAVIIILSMLLYAQMFYCYEANLTDTPLQCYDKTAVCRYLTDLSFGGIAVVAPLMLMILFGLLTIINVRETQRRVQSLTRGNSACGTSRSSIATSGRSQGKSTHRTQHSLLRMLFVQVAVLSILTVPLSLDRFYSTFSSDNGSAVNIAINSFIYNAAILLYFISNGMPFYIYTMCGGSVFHKALYDFLFMMKRKLMLTLLNSSVCCN</sequence>
<dbReference type="InterPro" id="IPR017452">
    <property type="entry name" value="GPCR_Rhodpsn_7TM"/>
</dbReference>
<feature type="transmembrane region" description="Helical" evidence="6">
    <location>
        <begin position="250"/>
        <end position="270"/>
    </location>
</feature>
<dbReference type="OrthoDB" id="10011262at2759"/>
<keyword evidence="2 6" id="KW-0812">Transmembrane</keyword>
<feature type="domain" description="G-protein coupled receptors family 1 profile" evidence="7">
    <location>
        <begin position="36"/>
        <end position="312"/>
    </location>
</feature>
<feature type="transmembrane region" description="Helical" evidence="6">
    <location>
        <begin position="99"/>
        <end position="120"/>
    </location>
</feature>
<evidence type="ECO:0000313" key="9">
    <source>
        <dbReference type="EMBL" id="CAF1629155.1"/>
    </source>
</evidence>
<proteinExistence type="predicted"/>
<feature type="compositionally biased region" description="Polar residues" evidence="5">
    <location>
        <begin position="221"/>
        <end position="241"/>
    </location>
</feature>
<evidence type="ECO:0000313" key="11">
    <source>
        <dbReference type="EMBL" id="CAF4145360.1"/>
    </source>
</evidence>
<evidence type="ECO:0000256" key="6">
    <source>
        <dbReference type="SAM" id="Phobius"/>
    </source>
</evidence>
<comment type="subcellular location">
    <subcellularLocation>
        <location evidence="1">Membrane</location>
    </subcellularLocation>
</comment>
<evidence type="ECO:0000256" key="2">
    <source>
        <dbReference type="ARBA" id="ARBA00022692"/>
    </source>
</evidence>
<dbReference type="Proteomes" id="UP000663834">
    <property type="component" value="Unassembled WGS sequence"/>
</dbReference>
<evidence type="ECO:0000313" key="12">
    <source>
        <dbReference type="Proteomes" id="UP000663834"/>
    </source>
</evidence>
<dbReference type="Proteomes" id="UP000663824">
    <property type="component" value="Unassembled WGS sequence"/>
</dbReference>
<feature type="region of interest" description="Disordered" evidence="5">
    <location>
        <begin position="221"/>
        <end position="242"/>
    </location>
</feature>
<comment type="caution">
    <text evidence="9">The sequence shown here is derived from an EMBL/GenBank/DDBJ whole genome shotgun (WGS) entry which is preliminary data.</text>
</comment>
<dbReference type="PANTHER" id="PTHR46641:SF18">
    <property type="entry name" value="G-PROTEIN COUPLED RECEPTORS FAMILY 1 PROFILE DOMAIN-CONTAINING PROTEIN"/>
    <property type="match status" value="1"/>
</dbReference>
<evidence type="ECO:0000313" key="8">
    <source>
        <dbReference type="EMBL" id="CAF1219208.1"/>
    </source>
</evidence>
<dbReference type="EMBL" id="CAJOBH010009616">
    <property type="protein sequence ID" value="CAF4145360.1"/>
    <property type="molecule type" value="Genomic_DNA"/>
</dbReference>
<dbReference type="EMBL" id="CAJNRE010012817">
    <property type="protein sequence ID" value="CAF2113875.1"/>
    <property type="molecule type" value="Genomic_DNA"/>
</dbReference>
<dbReference type="EMBL" id="CAJNOW010014087">
    <property type="protein sequence ID" value="CAF1629155.1"/>
    <property type="molecule type" value="Genomic_DNA"/>
</dbReference>
<feature type="transmembrane region" description="Helical" evidence="6">
    <location>
        <begin position="282"/>
        <end position="302"/>
    </location>
</feature>
<dbReference type="Gene3D" id="1.20.1070.10">
    <property type="entry name" value="Rhodopsin 7-helix transmembrane proteins"/>
    <property type="match status" value="1"/>
</dbReference>
<organism evidence="9 12">
    <name type="scientific">Rotaria magnacalcarata</name>
    <dbReference type="NCBI Taxonomy" id="392030"/>
    <lineage>
        <taxon>Eukaryota</taxon>
        <taxon>Metazoa</taxon>
        <taxon>Spiralia</taxon>
        <taxon>Gnathifera</taxon>
        <taxon>Rotifera</taxon>
        <taxon>Eurotatoria</taxon>
        <taxon>Bdelloidea</taxon>
        <taxon>Philodinida</taxon>
        <taxon>Philodinidae</taxon>
        <taxon>Rotaria</taxon>
    </lineage>
</organism>
<feature type="transmembrane region" description="Helical" evidence="6">
    <location>
        <begin position="56"/>
        <end position="79"/>
    </location>
</feature>
<gene>
    <name evidence="11" type="ORF">BYL167_LOCUS21244</name>
    <name evidence="8" type="ORF">CJN711_LOCUS12916</name>
    <name evidence="9" type="ORF">KQP761_LOCUS25852</name>
    <name evidence="10" type="ORF">MBJ925_LOCUS24611</name>
</gene>
<evidence type="ECO:0000256" key="1">
    <source>
        <dbReference type="ARBA" id="ARBA00004370"/>
    </source>
</evidence>
<feature type="transmembrane region" description="Helical" evidence="6">
    <location>
        <begin position="183"/>
        <end position="206"/>
    </location>
</feature>